<organism evidence="1">
    <name type="scientific">marine sediment metagenome</name>
    <dbReference type="NCBI Taxonomy" id="412755"/>
    <lineage>
        <taxon>unclassified sequences</taxon>
        <taxon>metagenomes</taxon>
        <taxon>ecological metagenomes</taxon>
    </lineage>
</organism>
<reference evidence="1" key="1">
    <citation type="journal article" date="2015" name="Nature">
        <title>Complex archaea that bridge the gap between prokaryotes and eukaryotes.</title>
        <authorList>
            <person name="Spang A."/>
            <person name="Saw J.H."/>
            <person name="Jorgensen S.L."/>
            <person name="Zaremba-Niedzwiedzka K."/>
            <person name="Martijn J."/>
            <person name="Lind A.E."/>
            <person name="van Eijk R."/>
            <person name="Schleper C."/>
            <person name="Guy L."/>
            <person name="Ettema T.J."/>
        </authorList>
    </citation>
    <scope>NUCLEOTIDE SEQUENCE</scope>
</reference>
<evidence type="ECO:0000313" key="1">
    <source>
        <dbReference type="EMBL" id="KKK55256.1"/>
    </source>
</evidence>
<dbReference type="AlphaFoldDB" id="A0A0F8Z591"/>
<dbReference type="EMBL" id="LAZR01065585">
    <property type="protein sequence ID" value="KKK55256.1"/>
    <property type="molecule type" value="Genomic_DNA"/>
</dbReference>
<comment type="caution">
    <text evidence="1">The sequence shown here is derived from an EMBL/GenBank/DDBJ whole genome shotgun (WGS) entry which is preliminary data.</text>
</comment>
<sequence length="74" mass="9130">MKERDWFIENGWRYDSRNHCWLRDDISNIIESPVRNPVRNQKTNSEPIFFKVNNILIFNNCQYPLKFHEVMFKP</sequence>
<protein>
    <submittedName>
        <fullName evidence="1">Uncharacterized protein</fullName>
    </submittedName>
</protein>
<proteinExistence type="predicted"/>
<gene>
    <name evidence="1" type="ORF">LCGC14_3076380</name>
</gene>
<name>A0A0F8Z591_9ZZZZ</name>
<accession>A0A0F8Z591</accession>